<organism evidence="2 3">
    <name type="scientific">Lacibacter luteus</name>
    <dbReference type="NCBI Taxonomy" id="2508719"/>
    <lineage>
        <taxon>Bacteria</taxon>
        <taxon>Pseudomonadati</taxon>
        <taxon>Bacteroidota</taxon>
        <taxon>Chitinophagia</taxon>
        <taxon>Chitinophagales</taxon>
        <taxon>Chitinophagaceae</taxon>
        <taxon>Lacibacter</taxon>
    </lineage>
</organism>
<keyword evidence="3" id="KW-1185">Reference proteome</keyword>
<gene>
    <name evidence="2" type="ORF">ESA94_20265</name>
</gene>
<accession>A0A4Q1CEJ6</accession>
<dbReference type="OrthoDB" id="1094864at2"/>
<dbReference type="Proteomes" id="UP000290204">
    <property type="component" value="Unassembled WGS sequence"/>
</dbReference>
<dbReference type="InterPro" id="IPR032299">
    <property type="entry name" value="DUF4843"/>
</dbReference>
<name>A0A4Q1CEJ6_9BACT</name>
<sequence>MLKNIQSLFLIIIILAAASACKKSELTKYELADMIYIYKEAYNAKKDSALCSFAVKSNSLLVDTVKVSVRIMGLAKNYDREVKLEAIDTATTAVAGVHYKFLPYVIKAGAYNADLPIVINRTADMKTQGFTLTVKVAESKDFKPGVPNSAVAGNFAGASLRYFIRMNDFLTKPSNWDAQLNTYFGAYSQVKFRFIIDMTGITEFAIGAAPLMSFGEITYYKAFLKSKLTEYVAANGPLIDENGGVVTFPN</sequence>
<dbReference type="Pfam" id="PF16132">
    <property type="entry name" value="DUF4843"/>
    <property type="match status" value="1"/>
</dbReference>
<comment type="caution">
    <text evidence="2">The sequence shown here is derived from an EMBL/GenBank/DDBJ whole genome shotgun (WGS) entry which is preliminary data.</text>
</comment>
<feature type="chain" id="PRO_5020389948" evidence="1">
    <location>
        <begin position="23"/>
        <end position="250"/>
    </location>
</feature>
<evidence type="ECO:0000256" key="1">
    <source>
        <dbReference type="SAM" id="SignalP"/>
    </source>
</evidence>
<dbReference type="PROSITE" id="PS51257">
    <property type="entry name" value="PROKAR_LIPOPROTEIN"/>
    <property type="match status" value="1"/>
</dbReference>
<feature type="signal peptide" evidence="1">
    <location>
        <begin position="1"/>
        <end position="22"/>
    </location>
</feature>
<evidence type="ECO:0000313" key="2">
    <source>
        <dbReference type="EMBL" id="RXK57856.1"/>
    </source>
</evidence>
<protein>
    <submittedName>
        <fullName evidence="2">DUF4843 domain-containing protein</fullName>
    </submittedName>
</protein>
<dbReference type="EMBL" id="SDHW01000008">
    <property type="protein sequence ID" value="RXK57856.1"/>
    <property type="molecule type" value="Genomic_DNA"/>
</dbReference>
<dbReference type="RefSeq" id="WP_129132780.1">
    <property type="nucleotide sequence ID" value="NZ_SDHW01000008.1"/>
</dbReference>
<evidence type="ECO:0000313" key="3">
    <source>
        <dbReference type="Proteomes" id="UP000290204"/>
    </source>
</evidence>
<proteinExistence type="predicted"/>
<keyword evidence="1" id="KW-0732">Signal</keyword>
<dbReference type="AlphaFoldDB" id="A0A4Q1CEJ6"/>
<reference evidence="2 3" key="1">
    <citation type="submission" date="2019-01" db="EMBL/GenBank/DDBJ databases">
        <title>Lacibacter sp. strain TTM-7.</title>
        <authorList>
            <person name="Chen W.-M."/>
        </authorList>
    </citation>
    <scope>NUCLEOTIDE SEQUENCE [LARGE SCALE GENOMIC DNA]</scope>
    <source>
        <strain evidence="2 3">TTM-7</strain>
    </source>
</reference>